<dbReference type="GO" id="GO:0005576">
    <property type="term" value="C:extracellular region"/>
    <property type="evidence" value="ECO:0007669"/>
    <property type="project" value="UniProtKB-SubCell"/>
</dbReference>
<feature type="transmembrane region" description="Helical" evidence="5">
    <location>
        <begin position="6"/>
        <end position="28"/>
    </location>
</feature>
<dbReference type="GO" id="GO:0009986">
    <property type="term" value="C:cell surface"/>
    <property type="evidence" value="ECO:0007669"/>
    <property type="project" value="InterPro"/>
</dbReference>
<name>A0A8S9ZAU0_9BILA</name>
<keyword evidence="3" id="KW-0964">Secreted</keyword>
<keyword evidence="4" id="KW-0732">Signal</keyword>
<protein>
    <recommendedName>
        <fullName evidence="8">Transthyretin-like protein</fullName>
    </recommendedName>
</protein>
<gene>
    <name evidence="6" type="ORF">Mgra_00009769</name>
</gene>
<evidence type="ECO:0000256" key="1">
    <source>
        <dbReference type="ARBA" id="ARBA00004613"/>
    </source>
</evidence>
<evidence type="ECO:0000256" key="4">
    <source>
        <dbReference type="ARBA" id="ARBA00022729"/>
    </source>
</evidence>
<dbReference type="PANTHER" id="PTHR21700">
    <property type="entry name" value="TRANSTHYRETIN-LIKE FAMILY PROTEIN-RELATED"/>
    <property type="match status" value="1"/>
</dbReference>
<accession>A0A8S9ZAU0</accession>
<evidence type="ECO:0000313" key="6">
    <source>
        <dbReference type="EMBL" id="KAF7626054.1"/>
    </source>
</evidence>
<keyword evidence="5" id="KW-0812">Transmembrane</keyword>
<evidence type="ECO:0008006" key="8">
    <source>
        <dbReference type="Google" id="ProtNLM"/>
    </source>
</evidence>
<comment type="subcellular location">
    <subcellularLocation>
        <location evidence="1">Secreted</location>
    </subcellularLocation>
</comment>
<evidence type="ECO:0000313" key="7">
    <source>
        <dbReference type="Proteomes" id="UP000605970"/>
    </source>
</evidence>
<dbReference type="InterPro" id="IPR038479">
    <property type="entry name" value="Transthyretin-like_sf"/>
</dbReference>
<dbReference type="Pfam" id="PF01060">
    <property type="entry name" value="TTR-52"/>
    <property type="match status" value="1"/>
</dbReference>
<dbReference type="Proteomes" id="UP000605970">
    <property type="component" value="Unassembled WGS sequence"/>
</dbReference>
<dbReference type="InterPro" id="IPR001534">
    <property type="entry name" value="Transthyretin-like"/>
</dbReference>
<evidence type="ECO:0000256" key="2">
    <source>
        <dbReference type="ARBA" id="ARBA00010112"/>
    </source>
</evidence>
<keyword evidence="5" id="KW-0472">Membrane</keyword>
<comment type="caution">
    <text evidence="6">The sequence shown here is derived from an EMBL/GenBank/DDBJ whole genome shotgun (WGS) entry which is preliminary data.</text>
</comment>
<dbReference type="EMBL" id="JABEBT010000182">
    <property type="protein sequence ID" value="KAF7626054.1"/>
    <property type="molecule type" value="Genomic_DNA"/>
</dbReference>
<evidence type="ECO:0000256" key="3">
    <source>
        <dbReference type="ARBA" id="ARBA00022525"/>
    </source>
</evidence>
<reference evidence="6" key="1">
    <citation type="journal article" date="2020" name="Ecol. Evol.">
        <title>Genome structure and content of the rice root-knot nematode (Meloidogyne graminicola).</title>
        <authorList>
            <person name="Phan N.T."/>
            <person name="Danchin E.G.J."/>
            <person name="Klopp C."/>
            <person name="Perfus-Barbeoch L."/>
            <person name="Kozlowski D.K."/>
            <person name="Koutsovoulos G.D."/>
            <person name="Lopez-Roques C."/>
            <person name="Bouchez O."/>
            <person name="Zahm M."/>
            <person name="Besnard G."/>
            <person name="Bellafiore S."/>
        </authorList>
    </citation>
    <scope>NUCLEOTIDE SEQUENCE</scope>
    <source>
        <strain evidence="6">VN-18</strain>
    </source>
</reference>
<evidence type="ECO:0000256" key="5">
    <source>
        <dbReference type="SAM" id="Phobius"/>
    </source>
</evidence>
<dbReference type="Gene3D" id="2.60.40.3330">
    <property type="match status" value="1"/>
</dbReference>
<sequence length="155" mass="17681">SVFFNYKILFFILNNYLIFFILIILLIINEINCLGRKQSVAVKGNLICNGKPSVNTKIKLYDVDTFDFDDLMDEGLTNENGYFELSGSETEISDIEPKINIYHNCNDELTPCLLKISIEIPDDYITEGSKPKNIFNIGTLNLEGKFSGQTRDCFK</sequence>
<keyword evidence="5" id="KW-1133">Transmembrane helix</keyword>
<organism evidence="6 7">
    <name type="scientific">Meloidogyne graminicola</name>
    <dbReference type="NCBI Taxonomy" id="189291"/>
    <lineage>
        <taxon>Eukaryota</taxon>
        <taxon>Metazoa</taxon>
        <taxon>Ecdysozoa</taxon>
        <taxon>Nematoda</taxon>
        <taxon>Chromadorea</taxon>
        <taxon>Rhabditida</taxon>
        <taxon>Tylenchina</taxon>
        <taxon>Tylenchomorpha</taxon>
        <taxon>Tylenchoidea</taxon>
        <taxon>Meloidogynidae</taxon>
        <taxon>Meloidogyninae</taxon>
        <taxon>Meloidogyne</taxon>
    </lineage>
</organism>
<dbReference type="AlphaFoldDB" id="A0A8S9ZAU0"/>
<proteinExistence type="inferred from homology"/>
<comment type="similarity">
    <text evidence="2">Belongs to the nematode transthyretin-like family.</text>
</comment>
<feature type="non-terminal residue" evidence="6">
    <location>
        <position position="155"/>
    </location>
</feature>
<keyword evidence="7" id="KW-1185">Reference proteome</keyword>